<dbReference type="PANTHER" id="PTHR19862:SF14">
    <property type="entry name" value="WD REPEAT-CONTAINING PROTEIN 48"/>
    <property type="match status" value="1"/>
</dbReference>
<dbReference type="GO" id="GO:0043130">
    <property type="term" value="F:ubiquitin binding"/>
    <property type="evidence" value="ECO:0007669"/>
    <property type="project" value="TreeGrafter"/>
</dbReference>
<dbReference type="InterPro" id="IPR036322">
    <property type="entry name" value="WD40_repeat_dom_sf"/>
</dbReference>
<feature type="region of interest" description="Disordered" evidence="5">
    <location>
        <begin position="578"/>
        <end position="605"/>
    </location>
</feature>
<dbReference type="SMART" id="SM00320">
    <property type="entry name" value="WD40"/>
    <property type="match status" value="7"/>
</dbReference>
<dbReference type="PROSITE" id="PS50294">
    <property type="entry name" value="WD_REPEATS_REGION"/>
    <property type="match status" value="4"/>
</dbReference>
<comment type="similarity">
    <text evidence="1">Belongs to the WD repeat WDR48 family.</text>
</comment>
<dbReference type="EMBL" id="LBBL01000481">
    <property type="protein sequence ID" value="KKF92263.1"/>
    <property type="molecule type" value="Genomic_DNA"/>
</dbReference>
<reference evidence="6 7" key="1">
    <citation type="submission" date="2015-04" db="EMBL/GenBank/DDBJ databases">
        <title>Genome sequence of Ceratocystis platani, a major pathogen of plane trees.</title>
        <authorList>
            <person name="Belbahri L."/>
        </authorList>
    </citation>
    <scope>NUCLEOTIDE SEQUENCE [LARGE SCALE GENOMIC DNA]</scope>
    <source>
        <strain evidence="6 7">CFO</strain>
    </source>
</reference>
<dbReference type="InterPro" id="IPR015943">
    <property type="entry name" value="WD40/YVTN_repeat-like_dom_sf"/>
</dbReference>
<evidence type="ECO:0000256" key="1">
    <source>
        <dbReference type="ARBA" id="ARBA00006917"/>
    </source>
</evidence>
<evidence type="ECO:0000256" key="5">
    <source>
        <dbReference type="SAM" id="MobiDB-lite"/>
    </source>
</evidence>
<name>A0A0F8BJ36_CERFI</name>
<feature type="repeat" description="WD" evidence="4">
    <location>
        <begin position="121"/>
        <end position="162"/>
    </location>
</feature>
<keyword evidence="7" id="KW-1185">Reference proteome</keyword>
<dbReference type="PANTHER" id="PTHR19862">
    <property type="entry name" value="WD REPEAT-CONTAINING PROTEIN 48"/>
    <property type="match status" value="1"/>
</dbReference>
<evidence type="ECO:0000313" key="6">
    <source>
        <dbReference type="EMBL" id="KKF92263.1"/>
    </source>
</evidence>
<dbReference type="Proteomes" id="UP000034841">
    <property type="component" value="Unassembled WGS sequence"/>
</dbReference>
<sequence>MASKKARQRISYVLDLPQSSNGEGGHRLGVSGLAVDRESSILYSGGRDGMVCAWDLNLNLATKPSISDTAPNHTDSSAHTHWINDIALVQNSRTVVSASSDLTVKVWRPHSEIDQYMTHKIGEHADFVKVVAAPPQSPWVASGALDRKIRLWDLNGGGMTLEIDVSGEEKPEKGSVYALAVSRRLMACGGPESVVRLMDPRTGQKVSKFVGHTDMIRDILLSESGDTVLTASSDNTIKLWSVTAGRCMYTYSMHSESVWALASEAPDLSLFYSADRSGLIVKTDVRGVAEDLDRGLSLALAKENNGVLRIAPAGDFFWTSTASSSINRWHTVNTDSVRLGSAESSNLAEGVGAHQRALSSTTVATTPTVVLPSHIPASSVLRISNTVGFPAFVRRDEENTAPNDNLAIEDPETSAVEPIHHLAEETIEGQNGLVKHVLLNDRRRVLTLDTAGEVLLWDLIQGIPITNYAKRDLLSILPEVNTIEAVAPWCSVDISSGSLTVILEPYNCFDAEMYADELTMKVDPDIEFREDQRINLGKWVLRYLFSGLVDEEVRRDEIYRQKLNDAIDLRLGKSKNPLTAKEKEEDKDDSAKEKDSKDKDGKGMGFKKLYMGMSFGKQKNRTVSAPTAEKTPAAIDEKAEESETASILEKEVDDSFYGAIQKIHMEYDKQLLELPDQPVETRLMPSLPSETPTLVFPPKTKVIIQEETSSGGSANIYMGTVSSVGNDADVIEKRGPMWLGDVLLQGLMPYKEPVKVSFVLHPWQDSLPRIAPADGNNRLNANRMLRVRKILGYVADKIDPIPQPKIKPTRIRQEGMEQAPGSGGSQNQQGEDALDEEEEEENEGEARPNPEEYLELYCNDQLLPVSMSLATLRAHVWKSGSDVMLYYKSNGRRTIPPPPPPPMIPPEEPATAQISAAV</sequence>
<dbReference type="InterPro" id="IPR019775">
    <property type="entry name" value="WD40_repeat_CS"/>
</dbReference>
<dbReference type="Gene3D" id="2.130.10.10">
    <property type="entry name" value="YVTN repeat-like/Quinoprotein amine dehydrogenase"/>
    <property type="match status" value="2"/>
</dbReference>
<dbReference type="CDD" id="cd17041">
    <property type="entry name" value="Ubl_WDR48"/>
    <property type="match status" value="1"/>
</dbReference>
<feature type="compositionally biased region" description="Basic and acidic residues" evidence="5">
    <location>
        <begin position="580"/>
        <end position="602"/>
    </location>
</feature>
<organism evidence="6 7">
    <name type="scientific">Ceratocystis fimbriata f. sp. platani</name>
    <dbReference type="NCBI Taxonomy" id="88771"/>
    <lineage>
        <taxon>Eukaryota</taxon>
        <taxon>Fungi</taxon>
        <taxon>Dikarya</taxon>
        <taxon>Ascomycota</taxon>
        <taxon>Pezizomycotina</taxon>
        <taxon>Sordariomycetes</taxon>
        <taxon>Hypocreomycetidae</taxon>
        <taxon>Microascales</taxon>
        <taxon>Ceratocystidaceae</taxon>
        <taxon>Ceratocystis</taxon>
    </lineage>
</organism>
<feature type="region of interest" description="Disordered" evidence="5">
    <location>
        <begin position="802"/>
        <end position="849"/>
    </location>
</feature>
<dbReference type="InterPro" id="IPR020472">
    <property type="entry name" value="WD40_PAC1"/>
</dbReference>
<feature type="repeat" description="WD" evidence="4">
    <location>
        <begin position="76"/>
        <end position="107"/>
    </location>
</feature>
<keyword evidence="2 4" id="KW-0853">WD repeat</keyword>
<dbReference type="PROSITE" id="PS50082">
    <property type="entry name" value="WD_REPEATS_2"/>
    <property type="match status" value="4"/>
</dbReference>
<keyword evidence="3" id="KW-0677">Repeat</keyword>
<dbReference type="InterPro" id="IPR021772">
    <property type="entry name" value="WDR48/Bun107"/>
</dbReference>
<feature type="region of interest" description="Disordered" evidence="5">
    <location>
        <begin position="893"/>
        <end position="918"/>
    </location>
</feature>
<evidence type="ECO:0000256" key="2">
    <source>
        <dbReference type="ARBA" id="ARBA00022574"/>
    </source>
</evidence>
<feature type="region of interest" description="Disordered" evidence="5">
    <location>
        <begin position="620"/>
        <end position="642"/>
    </location>
</feature>
<evidence type="ECO:0000313" key="7">
    <source>
        <dbReference type="Proteomes" id="UP000034841"/>
    </source>
</evidence>
<protein>
    <submittedName>
        <fullName evidence="6">UBP9-binding protein bun107</fullName>
    </submittedName>
</protein>
<accession>A0A0F8BJ36</accession>
<evidence type="ECO:0000256" key="3">
    <source>
        <dbReference type="ARBA" id="ARBA00022737"/>
    </source>
</evidence>
<dbReference type="Pfam" id="PF11816">
    <property type="entry name" value="DUF3337"/>
    <property type="match status" value="1"/>
</dbReference>
<dbReference type="InterPro" id="IPR001680">
    <property type="entry name" value="WD40_rpt"/>
</dbReference>
<dbReference type="PROSITE" id="PS00678">
    <property type="entry name" value="WD_REPEATS_1"/>
    <property type="match status" value="2"/>
</dbReference>
<dbReference type="SUPFAM" id="SSF50978">
    <property type="entry name" value="WD40 repeat-like"/>
    <property type="match status" value="1"/>
</dbReference>
<feature type="repeat" description="WD" evidence="4">
    <location>
        <begin position="209"/>
        <end position="250"/>
    </location>
</feature>
<dbReference type="GO" id="GO:0000724">
    <property type="term" value="P:double-strand break repair via homologous recombination"/>
    <property type="evidence" value="ECO:0007669"/>
    <property type="project" value="TreeGrafter"/>
</dbReference>
<dbReference type="Pfam" id="PF00400">
    <property type="entry name" value="WD40"/>
    <property type="match status" value="4"/>
</dbReference>
<dbReference type="AlphaFoldDB" id="A0A0F8BJ36"/>
<dbReference type="PRINTS" id="PR00320">
    <property type="entry name" value="GPROTEINBRPT"/>
</dbReference>
<feature type="compositionally biased region" description="Acidic residues" evidence="5">
    <location>
        <begin position="832"/>
        <end position="843"/>
    </location>
</feature>
<gene>
    <name evidence="6" type="primary">bun107</name>
    <name evidence="6" type="ORF">CFO_g5384</name>
</gene>
<comment type="caution">
    <text evidence="6">The sequence shown here is derived from an EMBL/GenBank/DDBJ whole genome shotgun (WGS) entry which is preliminary data.</text>
</comment>
<feature type="compositionally biased region" description="Pro residues" evidence="5">
    <location>
        <begin position="895"/>
        <end position="908"/>
    </location>
</feature>
<dbReference type="InterPro" id="IPR051246">
    <property type="entry name" value="WDR48"/>
</dbReference>
<dbReference type="CDD" id="cd00200">
    <property type="entry name" value="WD40"/>
    <property type="match status" value="1"/>
</dbReference>
<feature type="repeat" description="WD" evidence="4">
    <location>
        <begin position="23"/>
        <end position="57"/>
    </location>
</feature>
<proteinExistence type="inferred from homology"/>
<dbReference type="OrthoDB" id="2421129at2759"/>
<evidence type="ECO:0000256" key="4">
    <source>
        <dbReference type="PROSITE-ProRule" id="PRU00221"/>
    </source>
</evidence>